<organism evidence="2 3">
    <name type="scientific">Mucilaginibacter humi</name>
    <dbReference type="NCBI Taxonomy" id="2732510"/>
    <lineage>
        <taxon>Bacteria</taxon>
        <taxon>Pseudomonadati</taxon>
        <taxon>Bacteroidota</taxon>
        <taxon>Sphingobacteriia</taxon>
        <taxon>Sphingobacteriales</taxon>
        <taxon>Sphingobacteriaceae</taxon>
        <taxon>Mucilaginibacter</taxon>
    </lineage>
</organism>
<dbReference type="EMBL" id="JABFCR010000016">
    <property type="protein sequence ID" value="NNU33651.1"/>
    <property type="molecule type" value="Genomic_DNA"/>
</dbReference>
<protein>
    <submittedName>
        <fullName evidence="2">DUF1080 domain-containing protein</fullName>
    </submittedName>
</protein>
<gene>
    <name evidence="2" type="ORF">HK413_04910</name>
</gene>
<dbReference type="InterPro" id="IPR010496">
    <property type="entry name" value="AL/BT2_dom"/>
</dbReference>
<proteinExistence type="predicted"/>
<name>A0ABX1W1W7_9SPHI</name>
<keyword evidence="3" id="KW-1185">Reference proteome</keyword>
<dbReference type="RefSeq" id="WP_175269341.1">
    <property type="nucleotide sequence ID" value="NZ_JABFCR010000016.1"/>
</dbReference>
<feature type="domain" description="3-keto-alpha-glucoside-1,2-lyase/3-keto-2-hydroxy-glucal hydratase" evidence="1">
    <location>
        <begin position="278"/>
        <end position="478"/>
    </location>
</feature>
<reference evidence="2 3" key="1">
    <citation type="submission" date="2020-05" db="EMBL/GenBank/DDBJ databases">
        <authorList>
            <person name="Khan S.A."/>
            <person name="Jeon C.O."/>
            <person name="Chun B.H."/>
        </authorList>
    </citation>
    <scope>NUCLEOTIDE SEQUENCE [LARGE SCALE GENOMIC DNA]</scope>
    <source>
        <strain evidence="2 3">S1162</strain>
    </source>
</reference>
<sequence>MIDILDTRSATPQFSAVYAQLKSANPQTKHAAFSALKHVSGKQNEAQLFTLLNETTGSEEEATQDALITVVSGADNKAEQVDLVLKQMTAAPANKKPLFYKMLAGLGGAQALKIVADDYNSGNAETKKATLDAMSVWVNGGATAQLIKIARETKDADLLNTAINGYLASVNQNTYTPEEKLLLFRDAFAVAQTVDQKKQILANIEQAKCINSILFAGKYLDDPDLQQVAASTVVSIAVAGVYTGDLIKGLLTKAAALVTGRQKTAVNRYLNNMKPDAGFVSMFNGVDLTGWKGLVDDPIKRSKMDAKTLAERQIKADAQAKEEWKPVNGELHFAAKGFNNLATVKQYGNFEMLVDWKIINDGKGEGDAGIYLRGSPQVQIWDTSRVKAGARVGSGGLYNNQVNPSKPLKVADNKLDEWNTFRIIMIGDRVTVYLNGELVTDNVILENYWNRKLPIFPVEQIELQAHGSPVAYRDLYIREIPQVKPFELSDEEKKEGFKVLFDGTNMFNWIGNTTDYTMEDGTIAVHPKGTKGGSARGNLYTKDEYSDFTFRFEFKLTPGANNGLGIRAPLEGDAAYTGMELQILDNEHPMYKDLHEYQYHGSVYGTIPAKRGFLKPVGEWNYEEVIVKGPKIKVILNGTVINDADITEARKNGAADGKPHPGLQRESGHIGFLGHGDELYFRNIRVKDDSVKK</sequence>
<dbReference type="Proteomes" id="UP000566071">
    <property type="component" value="Unassembled WGS sequence"/>
</dbReference>
<dbReference type="Pfam" id="PF06439">
    <property type="entry name" value="3keto-disac_hyd"/>
    <property type="match status" value="2"/>
</dbReference>
<evidence type="ECO:0000313" key="2">
    <source>
        <dbReference type="EMBL" id="NNU33651.1"/>
    </source>
</evidence>
<comment type="caution">
    <text evidence="2">The sequence shown here is derived from an EMBL/GenBank/DDBJ whole genome shotgun (WGS) entry which is preliminary data.</text>
</comment>
<feature type="domain" description="3-keto-alpha-glucoside-1,2-lyase/3-keto-2-hydroxy-glucal hydratase" evidence="1">
    <location>
        <begin position="496"/>
        <end position="687"/>
    </location>
</feature>
<accession>A0ABX1W1W7</accession>
<evidence type="ECO:0000259" key="1">
    <source>
        <dbReference type="Pfam" id="PF06439"/>
    </source>
</evidence>
<dbReference type="Gene3D" id="2.60.120.560">
    <property type="entry name" value="Exo-inulinase, domain 1"/>
    <property type="match status" value="2"/>
</dbReference>
<evidence type="ECO:0000313" key="3">
    <source>
        <dbReference type="Proteomes" id="UP000566071"/>
    </source>
</evidence>